<dbReference type="Proteomes" id="UP000326458">
    <property type="component" value="Unassembled WGS sequence"/>
</dbReference>
<evidence type="ECO:0008006" key="4">
    <source>
        <dbReference type="Google" id="ProtNLM"/>
    </source>
</evidence>
<dbReference type="EMBL" id="VCEA01000003">
    <property type="protein sequence ID" value="KAB0342664.1"/>
    <property type="molecule type" value="Genomic_DNA"/>
</dbReference>
<dbReference type="PANTHER" id="PTHR11165">
    <property type="entry name" value="SKP1"/>
    <property type="match status" value="1"/>
</dbReference>
<organism evidence="2 3">
    <name type="scientific">Muntiacus muntjak</name>
    <name type="common">Barking deer</name>
    <name type="synonym">Indian muntjac</name>
    <dbReference type="NCBI Taxonomy" id="9888"/>
    <lineage>
        <taxon>Eukaryota</taxon>
        <taxon>Metazoa</taxon>
        <taxon>Chordata</taxon>
        <taxon>Craniata</taxon>
        <taxon>Vertebrata</taxon>
        <taxon>Euteleostomi</taxon>
        <taxon>Mammalia</taxon>
        <taxon>Eutheria</taxon>
        <taxon>Laurasiatheria</taxon>
        <taxon>Artiodactyla</taxon>
        <taxon>Ruminantia</taxon>
        <taxon>Pecora</taxon>
        <taxon>Cervidae</taxon>
        <taxon>Muntiacinae</taxon>
        <taxon>Muntiacus</taxon>
    </lineage>
</organism>
<dbReference type="InterPro" id="IPR011333">
    <property type="entry name" value="SKP1/BTB/POZ_sf"/>
</dbReference>
<evidence type="ECO:0000256" key="1">
    <source>
        <dbReference type="SAM" id="MobiDB-lite"/>
    </source>
</evidence>
<keyword evidence="3" id="KW-1185">Reference proteome</keyword>
<feature type="region of interest" description="Disordered" evidence="1">
    <location>
        <begin position="1"/>
        <end position="27"/>
    </location>
</feature>
<accession>A0A5N3V0K8</accession>
<dbReference type="AlphaFoldDB" id="A0A5N3V0K8"/>
<dbReference type="GO" id="GO:0006511">
    <property type="term" value="P:ubiquitin-dependent protein catabolic process"/>
    <property type="evidence" value="ECO:0007669"/>
    <property type="project" value="InterPro"/>
</dbReference>
<dbReference type="Gene3D" id="3.30.710.10">
    <property type="entry name" value="Potassium Channel Kv1.1, Chain A"/>
    <property type="match status" value="1"/>
</dbReference>
<dbReference type="InterPro" id="IPR016897">
    <property type="entry name" value="SKP1"/>
</dbReference>
<comment type="caution">
    <text evidence="2">The sequence shown here is derived from an EMBL/GenBank/DDBJ whole genome shotgun (WGS) entry which is preliminary data.</text>
</comment>
<dbReference type="SUPFAM" id="SSF81382">
    <property type="entry name" value="Skp1 dimerisation domain-like"/>
    <property type="match status" value="1"/>
</dbReference>
<reference evidence="2 3" key="1">
    <citation type="submission" date="2019-06" db="EMBL/GenBank/DDBJ databases">
        <title>Discovery of a novel chromosome fission-fusion reversal in muntjac.</title>
        <authorList>
            <person name="Mudd A.B."/>
            <person name="Bredeson J.V."/>
            <person name="Baum R."/>
            <person name="Hockemeyer D."/>
            <person name="Rokhsar D.S."/>
        </authorList>
    </citation>
    <scope>NUCLEOTIDE SEQUENCE [LARGE SCALE GENOMIC DNA]</scope>
    <source>
        <strain evidence="2">UTSW_UCB_Mm</strain>
        <tissue evidence="2">Fibroblast cell line</tissue>
    </source>
</reference>
<name>A0A5N3V0K8_MUNMU</name>
<gene>
    <name evidence="2" type="ORF">FD754_019590</name>
</gene>
<feature type="non-terminal residue" evidence="2">
    <location>
        <position position="1"/>
    </location>
</feature>
<proteinExistence type="predicted"/>
<sequence length="88" mass="10460">KNVIQWYKHHRDDPLPEDDENKEKQKDDIPVWDTEYLKVSQGTFFKLTTTADYLNIKDLLNIIHILKPFNIRNDFTEEAAAQEGKENQ</sequence>
<protein>
    <recommendedName>
        <fullName evidence="4">SKP1 component dimerisation domain-containing protein</fullName>
    </recommendedName>
</protein>
<dbReference type="InterPro" id="IPR036296">
    <property type="entry name" value="SKP1-like_dim_sf"/>
</dbReference>
<evidence type="ECO:0000313" key="2">
    <source>
        <dbReference type="EMBL" id="KAB0342664.1"/>
    </source>
</evidence>
<evidence type="ECO:0000313" key="3">
    <source>
        <dbReference type="Proteomes" id="UP000326458"/>
    </source>
</evidence>